<gene>
    <name evidence="1" type="ORF">Nepgr_000162</name>
</gene>
<evidence type="ECO:0000313" key="2">
    <source>
        <dbReference type="Proteomes" id="UP001279734"/>
    </source>
</evidence>
<protein>
    <submittedName>
        <fullName evidence="1">Uncharacterized protein</fullName>
    </submittedName>
</protein>
<proteinExistence type="predicted"/>
<dbReference type="EMBL" id="BSYO01000001">
    <property type="protein sequence ID" value="GMG98322.1"/>
    <property type="molecule type" value="Genomic_DNA"/>
</dbReference>
<dbReference type="Proteomes" id="UP001279734">
    <property type="component" value="Unassembled WGS sequence"/>
</dbReference>
<accession>A0AAD3RWL2</accession>
<reference evidence="1" key="1">
    <citation type="submission" date="2023-05" db="EMBL/GenBank/DDBJ databases">
        <title>Nepenthes gracilis genome sequencing.</title>
        <authorList>
            <person name="Fukushima K."/>
        </authorList>
    </citation>
    <scope>NUCLEOTIDE SEQUENCE</scope>
    <source>
        <strain evidence="1">SING2019-196</strain>
    </source>
</reference>
<organism evidence="1 2">
    <name type="scientific">Nepenthes gracilis</name>
    <name type="common">Slender pitcher plant</name>
    <dbReference type="NCBI Taxonomy" id="150966"/>
    <lineage>
        <taxon>Eukaryota</taxon>
        <taxon>Viridiplantae</taxon>
        <taxon>Streptophyta</taxon>
        <taxon>Embryophyta</taxon>
        <taxon>Tracheophyta</taxon>
        <taxon>Spermatophyta</taxon>
        <taxon>Magnoliopsida</taxon>
        <taxon>eudicotyledons</taxon>
        <taxon>Gunneridae</taxon>
        <taxon>Pentapetalae</taxon>
        <taxon>Caryophyllales</taxon>
        <taxon>Nepenthaceae</taxon>
        <taxon>Nepenthes</taxon>
    </lineage>
</organism>
<dbReference type="AlphaFoldDB" id="A0AAD3RWL2"/>
<keyword evidence="2" id="KW-1185">Reference proteome</keyword>
<evidence type="ECO:0000313" key="1">
    <source>
        <dbReference type="EMBL" id="GMG98322.1"/>
    </source>
</evidence>
<sequence>MESNQHLPRLNSKRAVELVDLVESRTSFSNPTASVPRTNSLRRRWLPCHVQCLNPPVSVHCAVGRERGEWYREEQNQDRLWFPIR</sequence>
<name>A0AAD3RWL2_NEPGR</name>
<comment type="caution">
    <text evidence="1">The sequence shown here is derived from an EMBL/GenBank/DDBJ whole genome shotgun (WGS) entry which is preliminary data.</text>
</comment>